<dbReference type="InterPro" id="IPR019591">
    <property type="entry name" value="Mrp/NBP35_ATP-bd"/>
</dbReference>
<dbReference type="GO" id="GO:0046872">
    <property type="term" value="F:metal ion binding"/>
    <property type="evidence" value="ECO:0007669"/>
    <property type="project" value="UniProtKB-KW"/>
</dbReference>
<evidence type="ECO:0000313" key="9">
    <source>
        <dbReference type="EMBL" id="SEL32787.1"/>
    </source>
</evidence>
<evidence type="ECO:0000259" key="7">
    <source>
        <dbReference type="Pfam" id="PF01883"/>
    </source>
</evidence>
<feature type="domain" description="DUF2249" evidence="8">
    <location>
        <begin position="353"/>
        <end position="425"/>
    </location>
</feature>
<keyword evidence="1 6" id="KW-0479">Metal-binding</keyword>
<dbReference type="CDD" id="cd02037">
    <property type="entry name" value="Mrp_NBP35"/>
    <property type="match status" value="1"/>
</dbReference>
<evidence type="ECO:0000256" key="6">
    <source>
        <dbReference type="HAMAP-Rule" id="MF_02040"/>
    </source>
</evidence>
<comment type="function">
    <text evidence="6">Binds and transfers iron-sulfur (Fe-S) clusters to target apoproteins. Can hydrolyze ATP.</text>
</comment>
<organism evidence="9 10">
    <name type="scientific">Haloferax larsenii</name>
    <dbReference type="NCBI Taxonomy" id="302484"/>
    <lineage>
        <taxon>Archaea</taxon>
        <taxon>Methanobacteriati</taxon>
        <taxon>Methanobacteriota</taxon>
        <taxon>Stenosarchaea group</taxon>
        <taxon>Halobacteria</taxon>
        <taxon>Halobacteriales</taxon>
        <taxon>Haloferacaceae</taxon>
        <taxon>Haloferax</taxon>
    </lineage>
</organism>
<dbReference type="Gene3D" id="3.30.300.130">
    <property type="entry name" value="Fe-S cluster assembly (FSCA)"/>
    <property type="match status" value="1"/>
</dbReference>
<dbReference type="GO" id="GO:0005524">
    <property type="term" value="F:ATP binding"/>
    <property type="evidence" value="ECO:0007669"/>
    <property type="project" value="UniProtKB-UniRule"/>
</dbReference>
<evidence type="ECO:0000256" key="1">
    <source>
        <dbReference type="ARBA" id="ARBA00022723"/>
    </source>
</evidence>
<accession>A0A1H7PCJ8</accession>
<feature type="domain" description="MIP18 family-like" evidence="7">
    <location>
        <begin position="17"/>
        <end position="88"/>
    </location>
</feature>
<comment type="subunit">
    <text evidence="6">Homodimer.</text>
</comment>
<keyword evidence="2 6" id="KW-0547">Nucleotide-binding</keyword>
<comment type="similarity">
    <text evidence="6">Belongs to the Mrp/NBP35 ATP-binding proteins family.</text>
</comment>
<dbReference type="Gene3D" id="3.40.50.300">
    <property type="entry name" value="P-loop containing nucleotide triphosphate hydrolases"/>
    <property type="match status" value="1"/>
</dbReference>
<evidence type="ECO:0000256" key="4">
    <source>
        <dbReference type="ARBA" id="ARBA00023004"/>
    </source>
</evidence>
<dbReference type="Pfam" id="PF01883">
    <property type="entry name" value="FeS_assembly_P"/>
    <property type="match status" value="1"/>
</dbReference>
<dbReference type="InterPro" id="IPR034904">
    <property type="entry name" value="FSCA_dom_sf"/>
</dbReference>
<evidence type="ECO:0000313" key="10">
    <source>
        <dbReference type="Proteomes" id="UP000183894"/>
    </source>
</evidence>
<dbReference type="OrthoDB" id="8297at2157"/>
<dbReference type="InterPro" id="IPR002744">
    <property type="entry name" value="MIP18-like"/>
</dbReference>
<dbReference type="GO" id="GO:0016887">
    <property type="term" value="F:ATP hydrolysis activity"/>
    <property type="evidence" value="ECO:0007669"/>
    <property type="project" value="UniProtKB-UniRule"/>
</dbReference>
<keyword evidence="3 6" id="KW-0067">ATP-binding</keyword>
<protein>
    <recommendedName>
        <fullName evidence="6">Iron-sulfur cluster carrier protein</fullName>
    </recommendedName>
</protein>
<gene>
    <name evidence="9" type="ORF">SAMN04488691_10433</name>
</gene>
<dbReference type="RefSeq" id="WP_074793586.1">
    <property type="nucleotide sequence ID" value="NZ_FOAD01000004.1"/>
</dbReference>
<dbReference type="GO" id="GO:0051539">
    <property type="term" value="F:4 iron, 4 sulfur cluster binding"/>
    <property type="evidence" value="ECO:0007669"/>
    <property type="project" value="TreeGrafter"/>
</dbReference>
<dbReference type="InterPro" id="IPR018720">
    <property type="entry name" value="DUF2249"/>
</dbReference>
<feature type="binding site" evidence="6">
    <location>
        <begin position="114"/>
        <end position="121"/>
    </location>
    <ligand>
        <name>ATP</name>
        <dbReference type="ChEBI" id="CHEBI:30616"/>
    </ligand>
</feature>
<name>A0A1H7PCJ8_HALLR</name>
<evidence type="ECO:0000256" key="2">
    <source>
        <dbReference type="ARBA" id="ARBA00022741"/>
    </source>
</evidence>
<keyword evidence="5 6" id="KW-0411">Iron-sulfur</keyword>
<dbReference type="GO" id="GO:0016226">
    <property type="term" value="P:iron-sulfur cluster assembly"/>
    <property type="evidence" value="ECO:0007669"/>
    <property type="project" value="InterPro"/>
</dbReference>
<evidence type="ECO:0000256" key="5">
    <source>
        <dbReference type="ARBA" id="ARBA00023014"/>
    </source>
</evidence>
<dbReference type="AlphaFoldDB" id="A0A1H7PCJ8"/>
<sequence length="426" mass="44964">MTNNRHPNPDSDDPPLEDRVESALRAVRDPDAGVNVFQAGLVESIDVDDASVTVEAAVSEFDHKNATGIMRAMVQAVRDVPDVESAHVEPVSPSTDGAVEGVAEFDTIIAVASAKGGVGKSTVSTALACALAADRPTGLFDADIHGPNVPSLLDVSGPIHSDDEGSPLPVKTTESGTSLDVMSVGLMEDGAPLAWRGAMAHDALTELFTTTAWRADDTLVVDLPPGTGDVVLTTLQEVSVDGVVVVTTPFESSLDDTARSIELFRDNGVPVLGAVVNMGQFACPSCGDTHDMFPGSSHEEHLDAPVLAELPFSPRFQATPAPGDVAPEMEDLADAVADAAASAWDLDVPNDALDIRGEAPEKRRERVAERFTSLESGETFTLVSDRDPTPVRDFLGGLTDRRPEEIAGFEVERQTPNDWVLTATKP</sequence>
<dbReference type="GO" id="GO:0140663">
    <property type="term" value="F:ATP-dependent FeS chaperone activity"/>
    <property type="evidence" value="ECO:0007669"/>
    <property type="project" value="InterPro"/>
</dbReference>
<evidence type="ECO:0000256" key="3">
    <source>
        <dbReference type="ARBA" id="ARBA00022840"/>
    </source>
</evidence>
<dbReference type="InterPro" id="IPR027417">
    <property type="entry name" value="P-loop_NTPase"/>
</dbReference>
<keyword evidence="6" id="KW-0378">Hydrolase</keyword>
<dbReference type="Pfam" id="PF10006">
    <property type="entry name" value="DUF2249"/>
    <property type="match status" value="1"/>
</dbReference>
<dbReference type="PANTHER" id="PTHR42961">
    <property type="entry name" value="IRON-SULFUR PROTEIN NUBPL"/>
    <property type="match status" value="1"/>
</dbReference>
<proteinExistence type="inferred from homology"/>
<dbReference type="PANTHER" id="PTHR42961:SF2">
    <property type="entry name" value="IRON-SULFUR PROTEIN NUBPL"/>
    <property type="match status" value="1"/>
</dbReference>
<keyword evidence="4 6" id="KW-0408">Iron</keyword>
<dbReference type="Proteomes" id="UP000183894">
    <property type="component" value="Unassembled WGS sequence"/>
</dbReference>
<dbReference type="SUPFAM" id="SSF52540">
    <property type="entry name" value="P-loop containing nucleoside triphosphate hydrolases"/>
    <property type="match status" value="1"/>
</dbReference>
<dbReference type="HAMAP" id="MF_02040">
    <property type="entry name" value="Mrp_NBP35"/>
    <property type="match status" value="1"/>
</dbReference>
<dbReference type="Pfam" id="PF10609">
    <property type="entry name" value="ParA"/>
    <property type="match status" value="1"/>
</dbReference>
<evidence type="ECO:0000259" key="8">
    <source>
        <dbReference type="Pfam" id="PF10006"/>
    </source>
</evidence>
<dbReference type="InterPro" id="IPR033756">
    <property type="entry name" value="YlxH/NBP35"/>
</dbReference>
<reference evidence="9 10" key="1">
    <citation type="submission" date="2016-10" db="EMBL/GenBank/DDBJ databases">
        <authorList>
            <person name="de Groot N.N."/>
        </authorList>
    </citation>
    <scope>NUCLEOTIDE SEQUENCE [LARGE SCALE GENOMIC DNA]</scope>
    <source>
        <strain evidence="9 10">CDM_5</strain>
    </source>
</reference>
<dbReference type="SUPFAM" id="SSF117916">
    <property type="entry name" value="Fe-S cluster assembly (FSCA) domain-like"/>
    <property type="match status" value="1"/>
</dbReference>
<dbReference type="EMBL" id="FOAD01000004">
    <property type="protein sequence ID" value="SEL32787.1"/>
    <property type="molecule type" value="Genomic_DNA"/>
</dbReference>
<dbReference type="InterPro" id="IPR044304">
    <property type="entry name" value="NUBPL-like"/>
</dbReference>